<keyword evidence="4" id="KW-1185">Reference proteome</keyword>
<feature type="chain" id="PRO_5045685485" evidence="1">
    <location>
        <begin position="23"/>
        <end position="763"/>
    </location>
</feature>
<evidence type="ECO:0000313" key="4">
    <source>
        <dbReference type="Proteomes" id="UP001200145"/>
    </source>
</evidence>
<dbReference type="RefSeq" id="WP_234867397.1">
    <property type="nucleotide sequence ID" value="NZ_JAKEVY010000004.1"/>
</dbReference>
<feature type="domain" description="DUF3857" evidence="2">
    <location>
        <begin position="117"/>
        <end position="286"/>
    </location>
</feature>
<sequence length="763" mass="87315">MRTTILMAAFLLVTGTAGSAFAQQRIGSKELELLKKNAKASPLLLDTDTDFKENTSSQWPDESGVILCQKTSFDFDKKGLSVGKRIGRNLWGALFALPTMGSSIYWANARNDTRMLVEETERRKILLRDKFAVEQYAVLYFRLFMDSDAFEARVIKRDGTVQPLDLSDAIELADPTSTPGIFRGYTDARFSSTYRPDYYKIAVPDLQEGDIIEYAFRHLNTRSFSHNPNYKEFDPVYYLCNRELPVARQALEIITQDQNYYLGYKNLKGAPDFSVSQESGRKVYKWVDQSRDKRTDTRFVNEYLEMPSLKFQVIYARNSGKNFIWIPDDASSKTDITQEDFAGKARQMWFAPAKIQESGEYTRGLPAPLKSTVDELYRLLRKRGAYDGSEKDYVNKAYYSIRSITMYNNWNDYGFAKVFSSLLTRRGIDHQIIATTVNSRTAIDKISFNQELAWVVKYKDTYYVNPDDHLNPDEMPAYLAGNRAVQFSSKETDQKMDSIDLPIADTSVNTYKILLAVALNEDKSGFVIKKEAEAAGLVKLRAIDELLALTPYMEQDYRNYGGDGPWDVLSATEQEKMIEQFQEAKTKWKKEKPDFMKELAESLYGHKVNNYKSFRIVNDGRNLKKPGIRYVEEFELSEMTAHAGEDLVISLPALMGQQQKVEKKERNRQLPVDIGYPAKYHWKIVMAIPEGYVVKGLENLSKVVENEAGSLVTIGAIENNQVHLSITKKYNLRHLKPTQWAQLLELLDASYALSETRLILAKP</sequence>
<dbReference type="Gene3D" id="2.60.40.3140">
    <property type="match status" value="1"/>
</dbReference>
<dbReference type="InterPro" id="IPR024618">
    <property type="entry name" value="DUF3857"/>
</dbReference>
<dbReference type="EMBL" id="JAKEVY010000004">
    <property type="protein sequence ID" value="MCF1716317.1"/>
    <property type="molecule type" value="Genomic_DNA"/>
</dbReference>
<protein>
    <submittedName>
        <fullName evidence="3">DUF3857 domain-containing protein</fullName>
    </submittedName>
</protein>
<accession>A0ABS9BMM0</accession>
<comment type="caution">
    <text evidence="3">The sequence shown here is derived from an EMBL/GenBank/DDBJ whole genome shotgun (WGS) entry which is preliminary data.</text>
</comment>
<feature type="signal peptide" evidence="1">
    <location>
        <begin position="1"/>
        <end position="22"/>
    </location>
</feature>
<name>A0ABS9BMM0_9BACT</name>
<organism evidence="3 4">
    <name type="scientific">Flavihumibacter fluminis</name>
    <dbReference type="NCBI Taxonomy" id="2909236"/>
    <lineage>
        <taxon>Bacteria</taxon>
        <taxon>Pseudomonadati</taxon>
        <taxon>Bacteroidota</taxon>
        <taxon>Chitinophagia</taxon>
        <taxon>Chitinophagales</taxon>
        <taxon>Chitinophagaceae</taxon>
        <taxon>Flavihumibacter</taxon>
    </lineage>
</organism>
<dbReference type="Pfam" id="PF12969">
    <property type="entry name" value="DUF3857"/>
    <property type="match status" value="1"/>
</dbReference>
<proteinExistence type="predicted"/>
<evidence type="ECO:0000256" key="1">
    <source>
        <dbReference type="SAM" id="SignalP"/>
    </source>
</evidence>
<dbReference type="Proteomes" id="UP001200145">
    <property type="component" value="Unassembled WGS sequence"/>
</dbReference>
<evidence type="ECO:0000259" key="2">
    <source>
        <dbReference type="Pfam" id="PF12969"/>
    </source>
</evidence>
<dbReference type="Gene3D" id="2.60.120.1130">
    <property type="match status" value="1"/>
</dbReference>
<evidence type="ECO:0000313" key="3">
    <source>
        <dbReference type="EMBL" id="MCF1716317.1"/>
    </source>
</evidence>
<gene>
    <name evidence="3" type="ORF">L0U88_16865</name>
</gene>
<reference evidence="3 4" key="1">
    <citation type="submission" date="2022-01" db="EMBL/GenBank/DDBJ databases">
        <title>Flavihumibacter sp. nov., isolated from sediment of a river.</title>
        <authorList>
            <person name="Liu H."/>
        </authorList>
    </citation>
    <scope>NUCLEOTIDE SEQUENCE [LARGE SCALE GENOMIC DNA]</scope>
    <source>
        <strain evidence="3 4">RY-1</strain>
    </source>
</reference>
<keyword evidence="1" id="KW-0732">Signal</keyword>